<keyword evidence="2" id="KW-1133">Transmembrane helix</keyword>
<keyword evidence="2" id="KW-0472">Membrane</keyword>
<dbReference type="PROSITE" id="PS50181">
    <property type="entry name" value="FBOX"/>
    <property type="match status" value="1"/>
</dbReference>
<sequence>MIVTTLLGVGPNTTWTGHVQHNTGRSHLCGLPDKPLLNIMRRLDPTSLQCLRRTSRVFLRLSSSPQFRRYQTVNCSEYNLPWKSFTFRRKDSELLRLLHEDSANSRCVECRKRVEQWSWHAYQSVQSLMKEKHCLACKTTHPLAYFSRAQRRHSAHSRPQQCIGHEGFVRLCQHEVVRWDSVVKAARELEKADSEQVARILLVECQHPSHLPSHRNPRAPELHHLDKIHPSVFIEGSSTSVIRLCMEWTGHLRLPDRHALVGAKRFTPTEMTHELHQFRKGTAEFIAPQSAPGSLPEMRCFDPNRCRCLRYVGSVNIPQHNWQLAHPTYDNANQPLTCRTDENCRLGPLLPPSARALRGNDNKGKTGSHTAHTVLSYPSEPAYGIRIDVDPCAGGGRCLEITYRRTILVSASGGAPCYAITPSWIEAIDLDSYGHETGEDGRRSWDGLACREDPSCPNYVRYLERPVVRACGLRRSPVQAEGWTANTASHPANPARPASTANRGRTALERQARRPRPAGERKKTKKEEDDILAFAFLILLLAYLIYYKMF</sequence>
<comment type="caution">
    <text evidence="4">The sequence shown here is derived from an EMBL/GenBank/DDBJ whole genome shotgun (WGS) entry which is preliminary data.</text>
</comment>
<keyword evidence="2" id="KW-0812">Transmembrane</keyword>
<name>A0AAE0N4X6_9PEZI</name>
<dbReference type="CDD" id="cd09917">
    <property type="entry name" value="F-box_SF"/>
    <property type="match status" value="1"/>
</dbReference>
<organism evidence="4 5">
    <name type="scientific">Lasiosphaeria ovina</name>
    <dbReference type="NCBI Taxonomy" id="92902"/>
    <lineage>
        <taxon>Eukaryota</taxon>
        <taxon>Fungi</taxon>
        <taxon>Dikarya</taxon>
        <taxon>Ascomycota</taxon>
        <taxon>Pezizomycotina</taxon>
        <taxon>Sordariomycetes</taxon>
        <taxon>Sordariomycetidae</taxon>
        <taxon>Sordariales</taxon>
        <taxon>Lasiosphaeriaceae</taxon>
        <taxon>Lasiosphaeria</taxon>
    </lineage>
</organism>
<dbReference type="AlphaFoldDB" id="A0AAE0N4X6"/>
<dbReference type="Proteomes" id="UP001287356">
    <property type="component" value="Unassembled WGS sequence"/>
</dbReference>
<dbReference type="EMBL" id="JAULSN010000005">
    <property type="protein sequence ID" value="KAK3370901.1"/>
    <property type="molecule type" value="Genomic_DNA"/>
</dbReference>
<feature type="transmembrane region" description="Helical" evidence="2">
    <location>
        <begin position="531"/>
        <end position="547"/>
    </location>
</feature>
<proteinExistence type="predicted"/>
<evidence type="ECO:0000256" key="1">
    <source>
        <dbReference type="SAM" id="MobiDB-lite"/>
    </source>
</evidence>
<evidence type="ECO:0000313" key="4">
    <source>
        <dbReference type="EMBL" id="KAK3370901.1"/>
    </source>
</evidence>
<feature type="region of interest" description="Disordered" evidence="1">
    <location>
        <begin position="482"/>
        <end position="524"/>
    </location>
</feature>
<feature type="compositionally biased region" description="Basic and acidic residues" evidence="1">
    <location>
        <begin position="506"/>
        <end position="524"/>
    </location>
</feature>
<dbReference type="InterPro" id="IPR036047">
    <property type="entry name" value="F-box-like_dom_sf"/>
</dbReference>
<evidence type="ECO:0000313" key="5">
    <source>
        <dbReference type="Proteomes" id="UP001287356"/>
    </source>
</evidence>
<feature type="domain" description="F-box" evidence="3">
    <location>
        <begin position="25"/>
        <end position="73"/>
    </location>
</feature>
<accession>A0AAE0N4X6</accession>
<dbReference type="Pfam" id="PF00646">
    <property type="entry name" value="F-box"/>
    <property type="match status" value="1"/>
</dbReference>
<gene>
    <name evidence="4" type="ORF">B0T24DRAFT_667687</name>
</gene>
<dbReference type="InterPro" id="IPR001810">
    <property type="entry name" value="F-box_dom"/>
</dbReference>
<evidence type="ECO:0000259" key="3">
    <source>
        <dbReference type="PROSITE" id="PS50181"/>
    </source>
</evidence>
<reference evidence="4" key="1">
    <citation type="journal article" date="2023" name="Mol. Phylogenet. Evol.">
        <title>Genome-scale phylogeny and comparative genomics of the fungal order Sordariales.</title>
        <authorList>
            <person name="Hensen N."/>
            <person name="Bonometti L."/>
            <person name="Westerberg I."/>
            <person name="Brannstrom I.O."/>
            <person name="Guillou S."/>
            <person name="Cros-Aarteil S."/>
            <person name="Calhoun S."/>
            <person name="Haridas S."/>
            <person name="Kuo A."/>
            <person name="Mondo S."/>
            <person name="Pangilinan J."/>
            <person name="Riley R."/>
            <person name="LaButti K."/>
            <person name="Andreopoulos B."/>
            <person name="Lipzen A."/>
            <person name="Chen C."/>
            <person name="Yan M."/>
            <person name="Daum C."/>
            <person name="Ng V."/>
            <person name="Clum A."/>
            <person name="Steindorff A."/>
            <person name="Ohm R.A."/>
            <person name="Martin F."/>
            <person name="Silar P."/>
            <person name="Natvig D.O."/>
            <person name="Lalanne C."/>
            <person name="Gautier V."/>
            <person name="Ament-Velasquez S.L."/>
            <person name="Kruys A."/>
            <person name="Hutchinson M.I."/>
            <person name="Powell A.J."/>
            <person name="Barry K."/>
            <person name="Miller A.N."/>
            <person name="Grigoriev I.V."/>
            <person name="Debuchy R."/>
            <person name="Gladieux P."/>
            <person name="Hiltunen Thoren M."/>
            <person name="Johannesson H."/>
        </authorList>
    </citation>
    <scope>NUCLEOTIDE SEQUENCE</scope>
    <source>
        <strain evidence="4">CBS 958.72</strain>
    </source>
</reference>
<reference evidence="4" key="2">
    <citation type="submission" date="2023-06" db="EMBL/GenBank/DDBJ databases">
        <authorList>
            <consortium name="Lawrence Berkeley National Laboratory"/>
            <person name="Haridas S."/>
            <person name="Hensen N."/>
            <person name="Bonometti L."/>
            <person name="Westerberg I."/>
            <person name="Brannstrom I.O."/>
            <person name="Guillou S."/>
            <person name="Cros-Aarteil S."/>
            <person name="Calhoun S."/>
            <person name="Kuo A."/>
            <person name="Mondo S."/>
            <person name="Pangilinan J."/>
            <person name="Riley R."/>
            <person name="Labutti K."/>
            <person name="Andreopoulos B."/>
            <person name="Lipzen A."/>
            <person name="Chen C."/>
            <person name="Yanf M."/>
            <person name="Daum C."/>
            <person name="Ng V."/>
            <person name="Clum A."/>
            <person name="Steindorff A."/>
            <person name="Ohm R."/>
            <person name="Martin F."/>
            <person name="Silar P."/>
            <person name="Natvig D."/>
            <person name="Lalanne C."/>
            <person name="Gautier V."/>
            <person name="Ament-Velasquez S.L."/>
            <person name="Kruys A."/>
            <person name="Hutchinson M.I."/>
            <person name="Powell A.J."/>
            <person name="Barry K."/>
            <person name="Miller A.N."/>
            <person name="Grigoriev I.V."/>
            <person name="Debuchy R."/>
            <person name="Gladieux P."/>
            <person name="Thoren M.H."/>
            <person name="Johannesson H."/>
        </authorList>
    </citation>
    <scope>NUCLEOTIDE SEQUENCE</scope>
    <source>
        <strain evidence="4">CBS 958.72</strain>
    </source>
</reference>
<evidence type="ECO:0000256" key="2">
    <source>
        <dbReference type="SAM" id="Phobius"/>
    </source>
</evidence>
<keyword evidence="5" id="KW-1185">Reference proteome</keyword>
<dbReference type="SUPFAM" id="SSF81383">
    <property type="entry name" value="F-box domain"/>
    <property type="match status" value="1"/>
</dbReference>
<protein>
    <recommendedName>
        <fullName evidence="3">F-box domain-containing protein</fullName>
    </recommendedName>
</protein>